<dbReference type="GO" id="GO:0005783">
    <property type="term" value="C:endoplasmic reticulum"/>
    <property type="evidence" value="ECO:0007669"/>
    <property type="project" value="TreeGrafter"/>
</dbReference>
<dbReference type="Pfam" id="PF00501">
    <property type="entry name" value="AMP-binding"/>
    <property type="match status" value="1"/>
</dbReference>
<dbReference type="GO" id="GO:0005524">
    <property type="term" value="F:ATP binding"/>
    <property type="evidence" value="ECO:0007669"/>
    <property type="project" value="UniProtKB-KW"/>
</dbReference>
<comment type="caution">
    <text evidence="5">The sequence shown here is derived from an EMBL/GenBank/DDBJ whole genome shotgun (WGS) entry which is preliminary data.</text>
</comment>
<organism evidence="5 6">
    <name type="scientific">Cristinia sonorae</name>
    <dbReference type="NCBI Taxonomy" id="1940300"/>
    <lineage>
        <taxon>Eukaryota</taxon>
        <taxon>Fungi</taxon>
        <taxon>Dikarya</taxon>
        <taxon>Basidiomycota</taxon>
        <taxon>Agaricomycotina</taxon>
        <taxon>Agaricomycetes</taxon>
        <taxon>Agaricomycetidae</taxon>
        <taxon>Agaricales</taxon>
        <taxon>Pleurotineae</taxon>
        <taxon>Stephanosporaceae</taxon>
        <taxon>Cristinia</taxon>
    </lineage>
</organism>
<keyword evidence="6" id="KW-1185">Reference proteome</keyword>
<dbReference type="Proteomes" id="UP000813824">
    <property type="component" value="Unassembled WGS sequence"/>
</dbReference>
<dbReference type="AlphaFoldDB" id="A0A8K0URB4"/>
<dbReference type="GO" id="GO:0004467">
    <property type="term" value="F:long-chain fatty acid-CoA ligase activity"/>
    <property type="evidence" value="ECO:0007669"/>
    <property type="project" value="TreeGrafter"/>
</dbReference>
<feature type="region of interest" description="Disordered" evidence="3">
    <location>
        <begin position="1"/>
        <end position="38"/>
    </location>
</feature>
<evidence type="ECO:0000313" key="6">
    <source>
        <dbReference type="Proteomes" id="UP000813824"/>
    </source>
</evidence>
<feature type="domain" description="AMP-dependent synthetase/ligase" evidence="4">
    <location>
        <begin position="92"/>
        <end position="502"/>
    </location>
</feature>
<dbReference type="GO" id="GO:0016020">
    <property type="term" value="C:membrane"/>
    <property type="evidence" value="ECO:0007669"/>
    <property type="project" value="TreeGrafter"/>
</dbReference>
<evidence type="ECO:0000313" key="5">
    <source>
        <dbReference type="EMBL" id="KAH8102303.1"/>
    </source>
</evidence>
<dbReference type="InterPro" id="IPR042099">
    <property type="entry name" value="ANL_N_sf"/>
</dbReference>
<gene>
    <name evidence="5" type="ORF">BXZ70DRAFT_931402</name>
</gene>
<keyword evidence="1" id="KW-0547">Nucleotide-binding</keyword>
<dbReference type="PANTHER" id="PTHR43272:SF33">
    <property type="entry name" value="AMP-BINDING DOMAIN-CONTAINING PROTEIN-RELATED"/>
    <property type="match status" value="1"/>
</dbReference>
<evidence type="ECO:0000259" key="4">
    <source>
        <dbReference type="Pfam" id="PF00501"/>
    </source>
</evidence>
<dbReference type="Gene3D" id="3.40.50.12780">
    <property type="entry name" value="N-terminal domain of ligase-like"/>
    <property type="match status" value="1"/>
</dbReference>
<dbReference type="PANTHER" id="PTHR43272">
    <property type="entry name" value="LONG-CHAIN-FATTY-ACID--COA LIGASE"/>
    <property type="match status" value="1"/>
</dbReference>
<proteinExistence type="predicted"/>
<dbReference type="PROSITE" id="PS00455">
    <property type="entry name" value="AMP_BINDING"/>
    <property type="match status" value="1"/>
</dbReference>
<dbReference type="InterPro" id="IPR020845">
    <property type="entry name" value="AMP-binding_CS"/>
</dbReference>
<feature type="compositionally biased region" description="Polar residues" evidence="3">
    <location>
        <begin position="10"/>
        <end position="24"/>
    </location>
</feature>
<name>A0A8K0URB4_9AGAR</name>
<dbReference type="OrthoDB" id="1700726at2759"/>
<sequence>MPAPHLQWPEATNLSPSVDVNKQSVEVPGSKRPGQTAHYRSALHPLLTPETKETVHNFHEIFENGLALAGPNATLLGERKLVSKNPPVWGNTIEWMTWATVDARRRALGSGIYKLFQDGTVGGGALKTVGIWSRNTANWQITDLALHLFHLTNVALYDTLGRDAVEYIINHAETSIIFASTKNIATLLKLSPQTPCVKVIVAMEELEADTKAVLTSWGETRNIKVMEFSELEAFGKANPSEPLPPSADAIATICYTSGTTGAPKGVLLTQGNMSIGAHTMLYGTDFRGKEIVNLSYLPLAHIFERIVELGGFAVGGKIVYGTGDPLKLIEDIQIIKPTFLPTVPRILNKLASAILAAGNAGGFKTTLFNKAVQTKLANYHATGTSKHTFWDALVFKKIQALLGGRVQVVGLGSAPMNSNTLNFLRIAFGCDFKEGYGSTENCGVGCQAIASDNTSAGTVGPPGICLEIKLVDVPSLGYTSEDKPNPRGEICTRGASVFKGYYKDEDNTKASLDDEGWFHTGDVGEIDSKGRFKIIDRVKNVIKLSQGEFVAVEKIESLYSASPVVQQLYVHGDSLQSFLVAVLIPDPVQLAPIASTVLGKTIAPESTDELAEACKNAEVAKILLEKLDKEAVKNGLKGFEKIKYLHVSLDPFTVDEGTMTPTLKMRRKDAYLKFKKEIEALYTLDPQNKFAL</sequence>
<evidence type="ECO:0000256" key="3">
    <source>
        <dbReference type="SAM" id="MobiDB-lite"/>
    </source>
</evidence>
<accession>A0A8K0URB4</accession>
<protein>
    <submittedName>
        <fullName evidence="5">Acetyl-CoA synthetase-like protein</fullName>
    </submittedName>
</protein>
<evidence type="ECO:0000256" key="1">
    <source>
        <dbReference type="ARBA" id="ARBA00022741"/>
    </source>
</evidence>
<dbReference type="SUPFAM" id="SSF56801">
    <property type="entry name" value="Acetyl-CoA synthetase-like"/>
    <property type="match status" value="1"/>
</dbReference>
<dbReference type="EMBL" id="JAEVFJ010000010">
    <property type="protein sequence ID" value="KAH8102303.1"/>
    <property type="molecule type" value="Genomic_DNA"/>
</dbReference>
<reference evidence="5" key="1">
    <citation type="journal article" date="2021" name="New Phytol.">
        <title>Evolutionary innovations through gain and loss of genes in the ectomycorrhizal Boletales.</title>
        <authorList>
            <person name="Wu G."/>
            <person name="Miyauchi S."/>
            <person name="Morin E."/>
            <person name="Kuo A."/>
            <person name="Drula E."/>
            <person name="Varga T."/>
            <person name="Kohler A."/>
            <person name="Feng B."/>
            <person name="Cao Y."/>
            <person name="Lipzen A."/>
            <person name="Daum C."/>
            <person name="Hundley H."/>
            <person name="Pangilinan J."/>
            <person name="Johnson J."/>
            <person name="Barry K."/>
            <person name="LaButti K."/>
            <person name="Ng V."/>
            <person name="Ahrendt S."/>
            <person name="Min B."/>
            <person name="Choi I.G."/>
            <person name="Park H."/>
            <person name="Plett J.M."/>
            <person name="Magnuson J."/>
            <person name="Spatafora J.W."/>
            <person name="Nagy L.G."/>
            <person name="Henrissat B."/>
            <person name="Grigoriev I.V."/>
            <person name="Yang Z.L."/>
            <person name="Xu J."/>
            <person name="Martin F.M."/>
        </authorList>
    </citation>
    <scope>NUCLEOTIDE SEQUENCE</scope>
    <source>
        <strain evidence="5">KKN 215</strain>
    </source>
</reference>
<dbReference type="InterPro" id="IPR000873">
    <property type="entry name" value="AMP-dep_synth/lig_dom"/>
</dbReference>
<evidence type="ECO:0000256" key="2">
    <source>
        <dbReference type="ARBA" id="ARBA00022840"/>
    </source>
</evidence>
<keyword evidence="2" id="KW-0067">ATP-binding</keyword>